<dbReference type="AlphaFoldDB" id="A0A0A9DRM9"/>
<protein>
    <submittedName>
        <fullName evidence="1">Uncharacterized protein</fullName>
    </submittedName>
</protein>
<reference evidence="1" key="1">
    <citation type="submission" date="2014-09" db="EMBL/GenBank/DDBJ databases">
        <authorList>
            <person name="Magalhaes I.L.F."/>
            <person name="Oliveira U."/>
            <person name="Santos F.R."/>
            <person name="Vidigal T.H.D.A."/>
            <person name="Brescovit A.D."/>
            <person name="Santos A.J."/>
        </authorList>
    </citation>
    <scope>NUCLEOTIDE SEQUENCE</scope>
    <source>
        <tissue evidence="1">Shoot tissue taken approximately 20 cm above the soil surface</tissue>
    </source>
</reference>
<accession>A0A0A9DRM9</accession>
<reference evidence="1" key="2">
    <citation type="journal article" date="2015" name="Data Brief">
        <title>Shoot transcriptome of the giant reed, Arundo donax.</title>
        <authorList>
            <person name="Barrero R.A."/>
            <person name="Guerrero F.D."/>
            <person name="Moolhuijzen P."/>
            <person name="Goolsby J.A."/>
            <person name="Tidwell J."/>
            <person name="Bellgard S.E."/>
            <person name="Bellgard M.I."/>
        </authorList>
    </citation>
    <scope>NUCLEOTIDE SEQUENCE</scope>
    <source>
        <tissue evidence="1">Shoot tissue taken approximately 20 cm above the soil surface</tissue>
    </source>
</reference>
<proteinExistence type="predicted"/>
<organism evidence="1">
    <name type="scientific">Arundo donax</name>
    <name type="common">Giant reed</name>
    <name type="synonym">Donax arundinaceus</name>
    <dbReference type="NCBI Taxonomy" id="35708"/>
    <lineage>
        <taxon>Eukaryota</taxon>
        <taxon>Viridiplantae</taxon>
        <taxon>Streptophyta</taxon>
        <taxon>Embryophyta</taxon>
        <taxon>Tracheophyta</taxon>
        <taxon>Spermatophyta</taxon>
        <taxon>Magnoliopsida</taxon>
        <taxon>Liliopsida</taxon>
        <taxon>Poales</taxon>
        <taxon>Poaceae</taxon>
        <taxon>PACMAD clade</taxon>
        <taxon>Arundinoideae</taxon>
        <taxon>Arundineae</taxon>
        <taxon>Arundo</taxon>
    </lineage>
</organism>
<name>A0A0A9DRM9_ARUDO</name>
<sequence>MCSVYPLAFKQFVSESHKRIFTAIVQNILK</sequence>
<evidence type="ECO:0000313" key="1">
    <source>
        <dbReference type="EMBL" id="JAD91214.1"/>
    </source>
</evidence>
<dbReference type="EMBL" id="GBRH01206681">
    <property type="protein sequence ID" value="JAD91214.1"/>
    <property type="molecule type" value="Transcribed_RNA"/>
</dbReference>